<feature type="compositionally biased region" description="Low complexity" evidence="17">
    <location>
        <begin position="663"/>
        <end position="678"/>
    </location>
</feature>
<evidence type="ECO:0000256" key="2">
    <source>
        <dbReference type="ARBA" id="ARBA00004906"/>
    </source>
</evidence>
<keyword evidence="9 18" id="KW-0732">Signal</keyword>
<dbReference type="FunFam" id="3.30.40.10:FF:000483">
    <property type="entry name" value="E3 ubiquitin-protein ligase SINAT3"/>
    <property type="match status" value="1"/>
</dbReference>
<evidence type="ECO:0000256" key="1">
    <source>
        <dbReference type="ARBA" id="ARBA00000900"/>
    </source>
</evidence>
<dbReference type="FunFam" id="3.30.40.10:FF:000041">
    <property type="entry name" value="E3 ubiquitin-protein ligase SINAT3"/>
    <property type="match status" value="1"/>
</dbReference>
<dbReference type="Proteomes" id="UP000657918">
    <property type="component" value="Unassembled WGS sequence"/>
</dbReference>
<comment type="similarity">
    <text evidence="4">Belongs to the SINA (Seven in absentia) family.</text>
</comment>
<feature type="active site" evidence="14">
    <location>
        <position position="368"/>
    </location>
</feature>
<feature type="domain" description="Peptidase A1" evidence="21">
    <location>
        <begin position="145"/>
        <end position="485"/>
    </location>
</feature>
<evidence type="ECO:0000256" key="16">
    <source>
        <dbReference type="RuleBase" id="RU000454"/>
    </source>
</evidence>
<evidence type="ECO:0000256" key="11">
    <source>
        <dbReference type="ARBA" id="ARBA00022786"/>
    </source>
</evidence>
<dbReference type="Pfam" id="PF03145">
    <property type="entry name" value="Sina_TRAF"/>
    <property type="match status" value="1"/>
</dbReference>
<dbReference type="InterPro" id="IPR051708">
    <property type="entry name" value="Plant_Aspart_Prot_A1"/>
</dbReference>
<dbReference type="AlphaFoldDB" id="A0A835N7N6"/>
<dbReference type="InterPro" id="IPR013010">
    <property type="entry name" value="Znf_SIAH"/>
</dbReference>
<dbReference type="GO" id="GO:0016567">
    <property type="term" value="P:protein ubiquitination"/>
    <property type="evidence" value="ECO:0007669"/>
    <property type="project" value="UniProtKB-UniPathway"/>
</dbReference>
<evidence type="ECO:0000313" key="23">
    <source>
        <dbReference type="Proteomes" id="UP000657918"/>
    </source>
</evidence>
<dbReference type="OrthoDB" id="2747330at2759"/>
<dbReference type="InterPro" id="IPR032861">
    <property type="entry name" value="TAXi_N"/>
</dbReference>
<keyword evidence="12 16" id="KW-0378">Hydrolase</keyword>
<protein>
    <recommendedName>
        <fullName evidence="5">RING-type E3 ubiquitin transferase</fullName>
        <ecNumber evidence="5">2.3.2.27</ecNumber>
    </recommendedName>
</protein>
<dbReference type="FunFam" id="2.40.70.10:FF:000010">
    <property type="entry name" value="Aspartyl protease family protein 2"/>
    <property type="match status" value="1"/>
</dbReference>
<dbReference type="InterPro" id="IPR032799">
    <property type="entry name" value="TAXi_C"/>
</dbReference>
<evidence type="ECO:0000256" key="3">
    <source>
        <dbReference type="ARBA" id="ARBA00007447"/>
    </source>
</evidence>
<comment type="catalytic activity">
    <reaction evidence="1">
        <text>S-ubiquitinyl-[E2 ubiquitin-conjugating enzyme]-L-cysteine + [acceptor protein]-L-lysine = [E2 ubiquitin-conjugating enzyme]-L-cysteine + N(6)-ubiquitinyl-[acceptor protein]-L-lysine.</text>
        <dbReference type="EC" id="2.3.2.27"/>
    </reaction>
</comment>
<dbReference type="FunFam" id="2.60.210.10:FF:000004">
    <property type="entry name" value="E3 ubiquitin-protein ligase SINAT5-like"/>
    <property type="match status" value="1"/>
</dbReference>
<dbReference type="InterPro" id="IPR021109">
    <property type="entry name" value="Peptidase_aspartic_dom_sf"/>
</dbReference>
<dbReference type="SUPFAM" id="SSF49599">
    <property type="entry name" value="TRAF domain-like"/>
    <property type="match status" value="1"/>
</dbReference>
<evidence type="ECO:0000256" key="9">
    <source>
        <dbReference type="ARBA" id="ARBA00022729"/>
    </source>
</evidence>
<gene>
    <name evidence="22" type="ORF">SADUNF_Sadunf02G0143400</name>
</gene>
<feature type="region of interest" description="Disordered" evidence="17">
    <location>
        <begin position="657"/>
        <end position="678"/>
    </location>
</feature>
<evidence type="ECO:0000256" key="7">
    <source>
        <dbReference type="ARBA" id="ARBA00022679"/>
    </source>
</evidence>
<feature type="compositionally biased region" description="Low complexity" evidence="17">
    <location>
        <begin position="58"/>
        <end position="69"/>
    </location>
</feature>
<dbReference type="EMBL" id="JADGMS010000002">
    <property type="protein sequence ID" value="KAF9687921.1"/>
    <property type="molecule type" value="Genomic_DNA"/>
</dbReference>
<dbReference type="GO" id="GO:0006511">
    <property type="term" value="P:ubiquitin-dependent protein catabolic process"/>
    <property type="evidence" value="ECO:0007669"/>
    <property type="project" value="InterPro"/>
</dbReference>
<evidence type="ECO:0000256" key="12">
    <source>
        <dbReference type="ARBA" id="ARBA00022801"/>
    </source>
</evidence>
<dbReference type="InterPro" id="IPR018121">
    <property type="entry name" value="7-in-absentia-prot_TRAF-dom"/>
</dbReference>
<dbReference type="InterPro" id="IPR049548">
    <property type="entry name" value="Sina-like_RING"/>
</dbReference>
<feature type="domain" description="SIAH-type" evidence="20">
    <location>
        <begin position="748"/>
        <end position="808"/>
    </location>
</feature>
<feature type="active site" evidence="14">
    <location>
        <position position="163"/>
    </location>
</feature>
<dbReference type="PANTHER" id="PTHR47967">
    <property type="entry name" value="OS07G0603500 PROTEIN-RELATED"/>
    <property type="match status" value="1"/>
</dbReference>
<name>A0A835N7N6_9ROSI</name>
<dbReference type="InterPro" id="IPR001969">
    <property type="entry name" value="Aspartic_peptidase_AS"/>
</dbReference>
<dbReference type="Pfam" id="PF14541">
    <property type="entry name" value="TAXi_C"/>
    <property type="match status" value="1"/>
</dbReference>
<dbReference type="InterPro" id="IPR008974">
    <property type="entry name" value="TRAF-like"/>
</dbReference>
<keyword evidence="16" id="KW-0064">Aspartyl protease</keyword>
<evidence type="ECO:0000259" key="19">
    <source>
        <dbReference type="PROSITE" id="PS50089"/>
    </source>
</evidence>
<dbReference type="InterPro" id="IPR001461">
    <property type="entry name" value="Aspartic_peptidase_A1"/>
</dbReference>
<dbReference type="PROSITE" id="PS50089">
    <property type="entry name" value="ZF_RING_2"/>
    <property type="match status" value="1"/>
</dbReference>
<keyword evidence="8" id="KW-0479">Metal-binding</keyword>
<dbReference type="GO" id="GO:0005737">
    <property type="term" value="C:cytoplasm"/>
    <property type="evidence" value="ECO:0007669"/>
    <property type="project" value="InterPro"/>
</dbReference>
<evidence type="ECO:0000256" key="14">
    <source>
        <dbReference type="PIRSR" id="PIRSR601461-1"/>
    </source>
</evidence>
<evidence type="ECO:0000256" key="13">
    <source>
        <dbReference type="ARBA" id="ARBA00022833"/>
    </source>
</evidence>
<evidence type="ECO:0000256" key="5">
    <source>
        <dbReference type="ARBA" id="ARBA00012483"/>
    </source>
</evidence>
<evidence type="ECO:0000259" key="20">
    <source>
        <dbReference type="PROSITE" id="PS51081"/>
    </source>
</evidence>
<sequence>MEGKARNAPALLFLSFTCIFLSLSTPTLSTSQQFQTLTINSLPDKPTLSWADTETESETQTLTDTTSSEASATTSLSVQLHHLDALSSDKTPQDLFNSRLIRDASRVRSLTSLAAAVGRTNGTRARGPGFSSSVISGLAQGSGEYFTRLGVGTPARYVFMVLDTGSDVVWIQCAPCKKCYSQTDPVFDPTKSRSFANIPCGSPLCRRLDSPGCNTKKRVCVYQVSYGDGSFTYGEFSTETLTFRGNRVGRVALGCGHDNEGLFVGAAGLLGLGRGRLSFPSQIGRRFNRKFSYCLVDRSASSKPSSMVFGDSAISRTARFTPLLSNPKLDTFYYVELLGISVGGTRVPGITASLFKLDTTGNGGVIIDSGTSVTRLTRPAYVALRDAFRVGASNLKRAPEFSLFDTCFDLSGKTEVKVPTVVLHFRGADISLPASNYLIPVDSSGSFCFAFAGTMSGLSIIGNIQQQGFRVVYDLAASRESSGTSDPSGEIDGIVRSSFCMHVEKTQKQKQITVNGGGWEIRARKYHGAMVNEDIAHGDHGARETNAWIVASTSGSSVIGDDVKTSRRRASLLAKTRNKKETLASMLHKKVTTKDRLSRRLLNTMASLHWVKMLIAGKPFQIIGMELGRVECVQSYEMIDSEEIHLLPDLLRHFSSVSKPHPTTTTNSNNNNSNNNSNTVASAVHTTSVHELLECPVCTNSMYPPIHQCHNGHTLCSTCKTRVQNRCPTCRQELGDIRCLALEKVAESLELPCKYMSLGCPEIFPYYSKLKHETLCNFRPYSCPYAGSECAIVGDIPFLVAHLRDDHKVDMHSGCTFNHRYVKSNPREVENATWMLTVFHCFGQYFCLHFEAFQLGMAPVYMAFLRFMGDEAEARNYSYSLEVGGNGRKLIWEGTPRSIRDSHRKVRDSHDGLIIQRNMALFFSGGDRKELKLRVTGRIWKEQQNPEGGACIPNLCS</sequence>
<evidence type="ECO:0000256" key="4">
    <source>
        <dbReference type="ARBA" id="ARBA00009119"/>
    </source>
</evidence>
<keyword evidence="23" id="KW-1185">Reference proteome</keyword>
<proteinExistence type="inferred from homology"/>
<dbReference type="InterPro" id="IPR013083">
    <property type="entry name" value="Znf_RING/FYVE/PHD"/>
</dbReference>
<evidence type="ECO:0000256" key="17">
    <source>
        <dbReference type="SAM" id="MobiDB-lite"/>
    </source>
</evidence>
<dbReference type="SUPFAM" id="SSF57850">
    <property type="entry name" value="RING/U-box"/>
    <property type="match status" value="1"/>
</dbReference>
<dbReference type="PROSITE" id="PS51767">
    <property type="entry name" value="PEPTIDASE_A1"/>
    <property type="match status" value="1"/>
</dbReference>
<dbReference type="FunFam" id="2.40.70.10:FF:000019">
    <property type="entry name" value="aspartyl protease family protein 2"/>
    <property type="match status" value="1"/>
</dbReference>
<dbReference type="SUPFAM" id="SSF50630">
    <property type="entry name" value="Acid proteases"/>
    <property type="match status" value="1"/>
</dbReference>
<evidence type="ECO:0000256" key="10">
    <source>
        <dbReference type="ARBA" id="ARBA00022771"/>
    </source>
</evidence>
<comment type="pathway">
    <text evidence="2">Protein modification; protein ubiquitination.</text>
</comment>
<evidence type="ECO:0000259" key="21">
    <source>
        <dbReference type="PROSITE" id="PS51767"/>
    </source>
</evidence>
<dbReference type="Gene3D" id="2.40.70.10">
    <property type="entry name" value="Acid Proteases"/>
    <property type="match status" value="2"/>
</dbReference>
<dbReference type="GO" id="GO:0008270">
    <property type="term" value="F:zinc ion binding"/>
    <property type="evidence" value="ECO:0007669"/>
    <property type="project" value="UniProtKB-KW"/>
</dbReference>
<dbReference type="PRINTS" id="PR00792">
    <property type="entry name" value="PEPSIN"/>
</dbReference>
<dbReference type="CDD" id="cd05472">
    <property type="entry name" value="cnd41_like"/>
    <property type="match status" value="1"/>
</dbReference>
<comment type="similarity">
    <text evidence="3 16">Belongs to the peptidase A1 family.</text>
</comment>
<feature type="region of interest" description="Disordered" evidence="17">
    <location>
        <begin position="45"/>
        <end position="69"/>
    </location>
</feature>
<keyword evidence="6 16" id="KW-0645">Protease</keyword>
<dbReference type="GO" id="GO:0004190">
    <property type="term" value="F:aspartic-type endopeptidase activity"/>
    <property type="evidence" value="ECO:0007669"/>
    <property type="project" value="UniProtKB-KW"/>
</dbReference>
<dbReference type="PROSITE" id="PS51081">
    <property type="entry name" value="ZF_SIAH"/>
    <property type="match status" value="1"/>
</dbReference>
<feature type="signal peptide" evidence="18">
    <location>
        <begin position="1"/>
        <end position="29"/>
    </location>
</feature>
<dbReference type="PROSITE" id="PS00141">
    <property type="entry name" value="ASP_PROTEASE"/>
    <property type="match status" value="1"/>
</dbReference>
<keyword evidence="10 15" id="KW-0863">Zinc-finger</keyword>
<dbReference type="EC" id="2.3.2.27" evidence="5"/>
<dbReference type="Pfam" id="PF21361">
    <property type="entry name" value="Sina_ZnF"/>
    <property type="match status" value="1"/>
</dbReference>
<dbReference type="Gene3D" id="2.60.210.10">
    <property type="entry name" value="Apoptosis, Tumor Necrosis Factor Receptor Associated Protein 2, Chain A"/>
    <property type="match status" value="1"/>
</dbReference>
<keyword evidence="13" id="KW-0862">Zinc</keyword>
<dbReference type="PANTHER" id="PTHR47967:SF60">
    <property type="entry name" value="PROTEIN ASPARTIC PROTEASE IN GUARD CELL 1-LIKE"/>
    <property type="match status" value="1"/>
</dbReference>
<evidence type="ECO:0000256" key="6">
    <source>
        <dbReference type="ARBA" id="ARBA00022670"/>
    </source>
</evidence>
<dbReference type="InterPro" id="IPR001841">
    <property type="entry name" value="Znf_RING"/>
</dbReference>
<dbReference type="GO" id="GO:0061630">
    <property type="term" value="F:ubiquitin protein ligase activity"/>
    <property type="evidence" value="ECO:0007669"/>
    <property type="project" value="UniProtKB-EC"/>
</dbReference>
<dbReference type="Gene3D" id="3.30.40.10">
    <property type="entry name" value="Zinc/RING finger domain, C3HC4 (zinc finger)"/>
    <property type="match status" value="2"/>
</dbReference>
<keyword evidence="7" id="KW-0808">Transferase</keyword>
<evidence type="ECO:0000313" key="22">
    <source>
        <dbReference type="EMBL" id="KAF9687921.1"/>
    </source>
</evidence>
<dbReference type="CDD" id="cd16571">
    <property type="entry name" value="RING-HC_SIAHs"/>
    <property type="match status" value="1"/>
</dbReference>
<evidence type="ECO:0000256" key="8">
    <source>
        <dbReference type="ARBA" id="ARBA00022723"/>
    </source>
</evidence>
<dbReference type="Pfam" id="PF14543">
    <property type="entry name" value="TAXi_N"/>
    <property type="match status" value="1"/>
</dbReference>
<comment type="caution">
    <text evidence="22">The sequence shown here is derived from an EMBL/GenBank/DDBJ whole genome shotgun (WGS) entry which is preliminary data.</text>
</comment>
<dbReference type="UniPathway" id="UPA00143"/>
<reference evidence="22 23" key="1">
    <citation type="submission" date="2020-10" db="EMBL/GenBank/DDBJ databases">
        <title>Plant Genome Project.</title>
        <authorList>
            <person name="Zhang R.-G."/>
        </authorList>
    </citation>
    <scope>NUCLEOTIDE SEQUENCE [LARGE SCALE GENOMIC DNA]</scope>
    <source>
        <strain evidence="22">FAFU-HL-1</strain>
        <tissue evidence="22">Leaf</tissue>
    </source>
</reference>
<dbReference type="InterPro" id="IPR033873">
    <property type="entry name" value="CND41-like"/>
</dbReference>
<evidence type="ECO:0000256" key="18">
    <source>
        <dbReference type="SAM" id="SignalP"/>
    </source>
</evidence>
<dbReference type="InterPro" id="IPR033121">
    <property type="entry name" value="PEPTIDASE_A1"/>
</dbReference>
<dbReference type="CDD" id="cd03829">
    <property type="entry name" value="Sina"/>
    <property type="match status" value="1"/>
</dbReference>
<evidence type="ECO:0000256" key="15">
    <source>
        <dbReference type="PROSITE-ProRule" id="PRU00455"/>
    </source>
</evidence>
<organism evidence="22 23">
    <name type="scientific">Salix dunnii</name>
    <dbReference type="NCBI Taxonomy" id="1413687"/>
    <lineage>
        <taxon>Eukaryota</taxon>
        <taxon>Viridiplantae</taxon>
        <taxon>Streptophyta</taxon>
        <taxon>Embryophyta</taxon>
        <taxon>Tracheophyta</taxon>
        <taxon>Spermatophyta</taxon>
        <taxon>Magnoliopsida</taxon>
        <taxon>eudicotyledons</taxon>
        <taxon>Gunneridae</taxon>
        <taxon>Pentapetalae</taxon>
        <taxon>rosids</taxon>
        <taxon>fabids</taxon>
        <taxon>Malpighiales</taxon>
        <taxon>Salicaceae</taxon>
        <taxon>Saliceae</taxon>
        <taxon>Salix</taxon>
    </lineage>
</organism>
<feature type="chain" id="PRO_5032352762" description="RING-type E3 ubiquitin transferase" evidence="18">
    <location>
        <begin position="30"/>
        <end position="957"/>
    </location>
</feature>
<feature type="domain" description="RING-type" evidence="19">
    <location>
        <begin position="695"/>
        <end position="731"/>
    </location>
</feature>
<dbReference type="Pfam" id="PF21362">
    <property type="entry name" value="Sina_RING"/>
    <property type="match status" value="1"/>
</dbReference>
<accession>A0A835N7N6</accession>
<keyword evidence="11" id="KW-0833">Ubl conjugation pathway</keyword>